<dbReference type="EMBL" id="SNYW01000007">
    <property type="protein sequence ID" value="TDQ83278.1"/>
    <property type="molecule type" value="Genomic_DNA"/>
</dbReference>
<name>A0A4R6WTC4_9PROT</name>
<dbReference type="GO" id="GO:0016020">
    <property type="term" value="C:membrane"/>
    <property type="evidence" value="ECO:0007669"/>
    <property type="project" value="UniProtKB-SubCell"/>
</dbReference>
<keyword evidence="2 7" id="KW-0812">Transmembrane</keyword>
<dbReference type="PANTHER" id="PTHR43038:SF4">
    <property type="entry name" value="RIBOSOME-ASSOCIATED ATPASE"/>
    <property type="match status" value="1"/>
</dbReference>
<evidence type="ECO:0000256" key="3">
    <source>
        <dbReference type="ARBA" id="ARBA00022741"/>
    </source>
</evidence>
<keyword evidence="3" id="KW-0547">Nucleotide-binding</keyword>
<accession>A0A4R6WTC4</accession>
<dbReference type="InterPro" id="IPR003593">
    <property type="entry name" value="AAA+_ATPase"/>
</dbReference>
<dbReference type="SMART" id="SM00382">
    <property type="entry name" value="AAA"/>
    <property type="match status" value="2"/>
</dbReference>
<proteinExistence type="predicted"/>
<evidence type="ECO:0000313" key="10">
    <source>
        <dbReference type="EMBL" id="TDQ83278.1"/>
    </source>
</evidence>
<dbReference type="PROSITE" id="PS51012">
    <property type="entry name" value="ABC_TM2"/>
    <property type="match status" value="1"/>
</dbReference>
<keyword evidence="4" id="KW-0067">ATP-binding</keyword>
<protein>
    <submittedName>
        <fullName evidence="10">Ribosome-dependent ATPase</fullName>
    </submittedName>
</protein>
<dbReference type="InterPro" id="IPR013525">
    <property type="entry name" value="ABC2_TM"/>
</dbReference>
<comment type="subcellular location">
    <subcellularLocation>
        <location evidence="1">Membrane</location>
        <topology evidence="1">Multi-pass membrane protein</topology>
    </subcellularLocation>
</comment>
<evidence type="ECO:0000256" key="5">
    <source>
        <dbReference type="ARBA" id="ARBA00022989"/>
    </source>
</evidence>
<dbReference type="CDD" id="cd03230">
    <property type="entry name" value="ABC_DR_subfamily_A"/>
    <property type="match status" value="1"/>
</dbReference>
<evidence type="ECO:0000313" key="11">
    <source>
        <dbReference type="Proteomes" id="UP000295783"/>
    </source>
</evidence>
<evidence type="ECO:0000256" key="1">
    <source>
        <dbReference type="ARBA" id="ARBA00004141"/>
    </source>
</evidence>
<evidence type="ECO:0000256" key="6">
    <source>
        <dbReference type="ARBA" id="ARBA00023136"/>
    </source>
</evidence>
<dbReference type="InterPro" id="IPR017871">
    <property type="entry name" value="ABC_transporter-like_CS"/>
</dbReference>
<feature type="transmembrane region" description="Helical" evidence="7">
    <location>
        <begin position="805"/>
        <end position="827"/>
    </location>
</feature>
<gene>
    <name evidence="10" type="ORF">A8950_1564</name>
</gene>
<feature type="domain" description="ABC transmembrane type-2" evidence="9">
    <location>
        <begin position="687"/>
        <end position="917"/>
    </location>
</feature>
<dbReference type="NCBIfam" id="NF033858">
    <property type="entry name" value="ABC2_perm_RbbA"/>
    <property type="match status" value="1"/>
</dbReference>
<feature type="transmembrane region" description="Helical" evidence="7">
    <location>
        <begin position="865"/>
        <end position="884"/>
    </location>
</feature>
<feature type="transmembrane region" description="Helical" evidence="7">
    <location>
        <begin position="569"/>
        <end position="589"/>
    </location>
</feature>
<dbReference type="Pfam" id="PF00005">
    <property type="entry name" value="ABC_tran"/>
    <property type="match status" value="2"/>
</dbReference>
<dbReference type="PROSITE" id="PS00211">
    <property type="entry name" value="ABC_TRANSPORTER_1"/>
    <property type="match status" value="1"/>
</dbReference>
<evidence type="ECO:0000259" key="9">
    <source>
        <dbReference type="PROSITE" id="PS51012"/>
    </source>
</evidence>
<evidence type="ECO:0000259" key="8">
    <source>
        <dbReference type="PROSITE" id="PS50893"/>
    </source>
</evidence>
<dbReference type="PANTHER" id="PTHR43038">
    <property type="entry name" value="ATP-BINDING CASSETTE, SUB-FAMILY H, MEMBER 1"/>
    <property type="match status" value="1"/>
</dbReference>
<comment type="caution">
    <text evidence="10">The sequence shown here is derived from an EMBL/GenBank/DDBJ whole genome shotgun (WGS) entry which is preliminary data.</text>
</comment>
<dbReference type="InterPro" id="IPR047651">
    <property type="entry name" value="ABC2_perm_RbbA"/>
</dbReference>
<evidence type="ECO:0000256" key="7">
    <source>
        <dbReference type="SAM" id="Phobius"/>
    </source>
</evidence>
<evidence type="ECO:0000256" key="4">
    <source>
        <dbReference type="ARBA" id="ARBA00022840"/>
    </source>
</evidence>
<dbReference type="Gene3D" id="3.40.50.300">
    <property type="entry name" value="P-loop containing nucleotide triphosphate hydrolases"/>
    <property type="match status" value="2"/>
</dbReference>
<feature type="transmembrane region" description="Helical" evidence="7">
    <location>
        <begin position="896"/>
        <end position="914"/>
    </location>
</feature>
<sequence length="919" mass="100444">MTLAPAATVTPPMAVPMAIRLEGVHYRHNRHFGLADISLQLPAGTSLAIIGPDGVGKSTLLSLIAGTRRIQDGRVEVLGGDMRRRRHRGLVAPRLAYMPQGLGKNLYPSLSVAENIDFFAGLFGVADGELEMRRQRVLAATGLAPFPDRPMGKLSGGMKQKLGLCCALVHDPDLLILDEPTTGVDPLSRRQFWQLITDIRAERPQLTLVVATAYMEEAALFDRIAVIDDGRLMALGSLAEILDKTGTNSLDDAFVALRHGGDAATPKAAWQMPPRRPADGDPVIEASELTRRFGDFVAVDRVSFRIERGEIFGFLGSNGCGKTTTMKMLTGLLPASSGEGRMLGRPIAAQDRTTRLQIGYMSQSFSLYEELSVRANLDLHARLYQIPVSELAARLDEAMARFDLVGFGERTPKDLSLGQRQRLQLAAACLHRPSVLILDEPTSGVDPEARDAFWRQIGRLAREEGVTIFVSTHFMSEAARCDRISFMHRGRVLAVGMPEELAQAHGDGDLDEAFVRLIMREEVEAPPPAVAIAPRLPPAARWNLPAPLRRIGVFARREALELRRDTVRLTFALLAPLFLLICFGFGMSFDVENLRFAVLDRDRSLDSRAAMEGFSGSAYFIEGDPIRDLNDLDRRLQSGDIQVAIEIPSDFGRERMQGLRPQIGVFIDGSFPFRGETTRGYVQGIAQVHAEELVRQTVGRYEVPVGIELVPRFRYNQDFKSVVAIVPGIMMLLLMLIPAMLTALGVVREKELGTIANLYASPAGISEFLMGKQLPYIAIGCFAFLLMSLMAVPIFGIFPKGSLLALALGVVLYQAAATGFGLLISAFCSSQVAAIFAAAILSVIPAVNFSGLLYPTATLEGAAKWIGLGFPASWYQTISLGVFTKGLELASFGKEFAMLAAFAVAYLLLARLFVRKQER</sequence>
<keyword evidence="5 7" id="KW-1133">Transmembrane helix</keyword>
<feature type="transmembrane region" description="Helical" evidence="7">
    <location>
        <begin position="833"/>
        <end position="853"/>
    </location>
</feature>
<dbReference type="InterPro" id="IPR047817">
    <property type="entry name" value="ABC2_TM_bact-type"/>
</dbReference>
<dbReference type="Gene3D" id="3.40.1710.10">
    <property type="entry name" value="abc type-2 transporter like domain"/>
    <property type="match status" value="1"/>
</dbReference>
<dbReference type="GO" id="GO:0140359">
    <property type="term" value="F:ABC-type transporter activity"/>
    <property type="evidence" value="ECO:0007669"/>
    <property type="project" value="InterPro"/>
</dbReference>
<dbReference type="SUPFAM" id="SSF52540">
    <property type="entry name" value="P-loop containing nucleoside triphosphate hydrolases"/>
    <property type="match status" value="2"/>
</dbReference>
<feature type="transmembrane region" description="Helical" evidence="7">
    <location>
        <begin position="722"/>
        <end position="747"/>
    </location>
</feature>
<dbReference type="Pfam" id="PF12698">
    <property type="entry name" value="ABC2_membrane_3"/>
    <property type="match status" value="1"/>
</dbReference>
<organism evidence="10 11">
    <name type="scientific">Dongia mobilis</name>
    <dbReference type="NCBI Taxonomy" id="578943"/>
    <lineage>
        <taxon>Bacteria</taxon>
        <taxon>Pseudomonadati</taxon>
        <taxon>Pseudomonadota</taxon>
        <taxon>Alphaproteobacteria</taxon>
        <taxon>Rhodospirillales</taxon>
        <taxon>Dongiaceae</taxon>
        <taxon>Dongia</taxon>
    </lineage>
</organism>
<reference evidence="10 11" key="1">
    <citation type="submission" date="2019-03" db="EMBL/GenBank/DDBJ databases">
        <title>Genomic Encyclopedia of Type Strains, Phase III (KMG-III): the genomes of soil and plant-associated and newly described type strains.</title>
        <authorList>
            <person name="Whitman W."/>
        </authorList>
    </citation>
    <scope>NUCLEOTIDE SEQUENCE [LARGE SCALE GENOMIC DNA]</scope>
    <source>
        <strain evidence="10 11">CGMCC 1.7660</strain>
    </source>
</reference>
<dbReference type="AlphaFoldDB" id="A0A4R6WTC4"/>
<dbReference type="PROSITE" id="PS50893">
    <property type="entry name" value="ABC_TRANSPORTER_2"/>
    <property type="match status" value="2"/>
</dbReference>
<feature type="domain" description="ABC transporter" evidence="8">
    <location>
        <begin position="284"/>
        <end position="514"/>
    </location>
</feature>
<keyword evidence="11" id="KW-1185">Reference proteome</keyword>
<dbReference type="Proteomes" id="UP000295783">
    <property type="component" value="Unassembled WGS sequence"/>
</dbReference>
<keyword evidence="6 7" id="KW-0472">Membrane</keyword>
<feature type="transmembrane region" description="Helical" evidence="7">
    <location>
        <begin position="776"/>
        <end position="798"/>
    </location>
</feature>
<evidence type="ECO:0000256" key="2">
    <source>
        <dbReference type="ARBA" id="ARBA00022692"/>
    </source>
</evidence>
<dbReference type="InterPro" id="IPR027417">
    <property type="entry name" value="P-loop_NTPase"/>
</dbReference>
<feature type="domain" description="ABC transporter" evidence="8">
    <location>
        <begin position="19"/>
        <end position="254"/>
    </location>
</feature>
<dbReference type="InterPro" id="IPR003439">
    <property type="entry name" value="ABC_transporter-like_ATP-bd"/>
</dbReference>
<dbReference type="GO" id="GO:0016887">
    <property type="term" value="F:ATP hydrolysis activity"/>
    <property type="evidence" value="ECO:0007669"/>
    <property type="project" value="InterPro"/>
</dbReference>
<dbReference type="GO" id="GO:0005524">
    <property type="term" value="F:ATP binding"/>
    <property type="evidence" value="ECO:0007669"/>
    <property type="project" value="UniProtKB-KW"/>
</dbReference>